<dbReference type="OrthoDB" id="3267840at2"/>
<name>A0A1I0V0X9_9CELL</name>
<dbReference type="RefSeq" id="WP_090029768.1">
    <property type="nucleotide sequence ID" value="NZ_BONM01000005.1"/>
</dbReference>
<dbReference type="InterPro" id="IPR027383">
    <property type="entry name" value="Znf_put"/>
</dbReference>
<keyword evidence="3" id="KW-1185">Reference proteome</keyword>
<dbReference type="Pfam" id="PF13490">
    <property type="entry name" value="zf-HC2"/>
    <property type="match status" value="1"/>
</dbReference>
<dbReference type="NCBIfam" id="TIGR03988">
    <property type="entry name" value="antisig_RsrA"/>
    <property type="match status" value="1"/>
</dbReference>
<dbReference type="EMBL" id="FOKA01000001">
    <property type="protein sequence ID" value="SFA69978.1"/>
    <property type="molecule type" value="Genomic_DNA"/>
</dbReference>
<protein>
    <submittedName>
        <fullName evidence="2">Mycothiol system anti-sigma-R factor</fullName>
    </submittedName>
</protein>
<proteinExistence type="predicted"/>
<organism evidence="2 3">
    <name type="scientific">Cellulomonas marina</name>
    <dbReference type="NCBI Taxonomy" id="988821"/>
    <lineage>
        <taxon>Bacteria</taxon>
        <taxon>Bacillati</taxon>
        <taxon>Actinomycetota</taxon>
        <taxon>Actinomycetes</taxon>
        <taxon>Micrococcales</taxon>
        <taxon>Cellulomonadaceae</taxon>
        <taxon>Cellulomonas</taxon>
    </lineage>
</organism>
<evidence type="ECO:0000313" key="3">
    <source>
        <dbReference type="Proteomes" id="UP000199012"/>
    </source>
</evidence>
<evidence type="ECO:0000313" key="2">
    <source>
        <dbReference type="EMBL" id="SFA69978.1"/>
    </source>
</evidence>
<dbReference type="Proteomes" id="UP000199012">
    <property type="component" value="Unassembled WGS sequence"/>
</dbReference>
<evidence type="ECO:0000259" key="1">
    <source>
        <dbReference type="Pfam" id="PF13490"/>
    </source>
</evidence>
<dbReference type="STRING" id="988821.SAMN05421867_10178"/>
<accession>A0A1I0V0X9</accession>
<reference evidence="3" key="1">
    <citation type="submission" date="2016-10" db="EMBL/GenBank/DDBJ databases">
        <authorList>
            <person name="Varghese N."/>
            <person name="Submissions S."/>
        </authorList>
    </citation>
    <scope>NUCLEOTIDE SEQUENCE [LARGE SCALE GENOMIC DNA]</scope>
    <source>
        <strain evidence="3">CGMCC 4.6945</strain>
    </source>
</reference>
<dbReference type="InterPro" id="IPR024020">
    <property type="entry name" value="Anit_sigma_mycothiol_RsrA"/>
</dbReference>
<sequence>MSGTGTTGGGDVVEAAAAGCDCQEAVDRLWEYLDDELGTEETARIRAHLDGCTPCISERDLDLTIKVVVRRGCREQAPAELRLRVIEQITALRVAAGTTTA</sequence>
<feature type="domain" description="Putative zinc-finger" evidence="1">
    <location>
        <begin position="22"/>
        <end position="55"/>
    </location>
</feature>
<dbReference type="AlphaFoldDB" id="A0A1I0V0X9"/>
<gene>
    <name evidence="2" type="ORF">SAMN05421867_10178</name>
</gene>